<sequence length="117" mass="14123">MMLIMMFCMMILFILIFMSTFVMTLMKKKKLNFNKMSPFECGFNSMSNKRLPFSTHFFIIGIMFLIFDIEIIIIMPMILTMKMSMMKYWILSTTTMIMILIFGIYHEWKNGMLKWTK</sequence>
<dbReference type="PANTHER" id="PTHR11058">
    <property type="entry name" value="NADH-UBIQUINONE OXIDOREDUCTASE CHAIN 3"/>
    <property type="match status" value="1"/>
</dbReference>
<keyword evidence="4 9" id="KW-0813">Transport</keyword>
<reference evidence="10" key="2">
    <citation type="journal article" date="2020" name="Int. J. Biol. Macromol.">
        <title>Comparative mitogenomes of six species in the subfamily Iassinae (Hemiptera: Cicadellidae) and phylogenetic analysis.</title>
        <authorList>
            <person name="Wang J."/>
            <person name="Wu Y."/>
            <person name="Dai R."/>
            <person name="Yang M."/>
        </authorList>
    </citation>
    <scope>NUCLEOTIDE SEQUENCE</scope>
</reference>
<evidence type="ECO:0000256" key="4">
    <source>
        <dbReference type="ARBA" id="ARBA00022448"/>
    </source>
</evidence>
<dbReference type="PANTHER" id="PTHR11058:SF9">
    <property type="entry name" value="NADH-UBIQUINONE OXIDOREDUCTASE CHAIN 3"/>
    <property type="match status" value="1"/>
</dbReference>
<dbReference type="InterPro" id="IPR038430">
    <property type="entry name" value="NDAH_ubi_oxred_su3_sf"/>
</dbReference>
<dbReference type="GO" id="GO:0031966">
    <property type="term" value="C:mitochondrial membrane"/>
    <property type="evidence" value="ECO:0007669"/>
    <property type="project" value="UniProtKB-SubCell"/>
</dbReference>
<dbReference type="GO" id="GO:0030964">
    <property type="term" value="C:NADH dehydrogenase complex"/>
    <property type="evidence" value="ECO:0007669"/>
    <property type="project" value="TreeGrafter"/>
</dbReference>
<keyword evidence="7 9" id="KW-0472">Membrane</keyword>
<feature type="transmembrane region" description="Helical" evidence="9">
    <location>
        <begin position="57"/>
        <end position="79"/>
    </location>
</feature>
<comment type="catalytic activity">
    <reaction evidence="8 9">
        <text>a ubiquinone + NADH + 5 H(+)(in) = a ubiquinol + NAD(+) + 4 H(+)(out)</text>
        <dbReference type="Rhea" id="RHEA:29091"/>
        <dbReference type="Rhea" id="RHEA-COMP:9565"/>
        <dbReference type="Rhea" id="RHEA-COMP:9566"/>
        <dbReference type="ChEBI" id="CHEBI:15378"/>
        <dbReference type="ChEBI" id="CHEBI:16389"/>
        <dbReference type="ChEBI" id="CHEBI:17976"/>
        <dbReference type="ChEBI" id="CHEBI:57540"/>
        <dbReference type="ChEBI" id="CHEBI:57945"/>
        <dbReference type="EC" id="7.1.1.2"/>
    </reaction>
</comment>
<keyword evidence="9 10" id="KW-0496">Mitochondrion</keyword>
<keyword evidence="9" id="KW-0520">NAD</keyword>
<organism evidence="10">
    <name type="scientific">Batracomorphus lateprocessus</name>
    <dbReference type="NCBI Taxonomy" id="1962545"/>
    <lineage>
        <taxon>Eukaryota</taxon>
        <taxon>Metazoa</taxon>
        <taxon>Ecdysozoa</taxon>
        <taxon>Arthropoda</taxon>
        <taxon>Hexapoda</taxon>
        <taxon>Insecta</taxon>
        <taxon>Pterygota</taxon>
        <taxon>Neoptera</taxon>
        <taxon>Paraneoptera</taxon>
        <taxon>Hemiptera</taxon>
        <taxon>Auchenorrhyncha</taxon>
        <taxon>Membracoidea</taxon>
        <taxon>Cicadellidae</taxon>
        <taxon>Iassinae</taxon>
        <taxon>Batracomorphus</taxon>
    </lineage>
</organism>
<comment type="similarity">
    <text evidence="2 9">Belongs to the complex I subunit 3 family.</text>
</comment>
<dbReference type="GO" id="GO:0008137">
    <property type="term" value="F:NADH dehydrogenase (ubiquinone) activity"/>
    <property type="evidence" value="ECO:0007669"/>
    <property type="project" value="UniProtKB-UniRule"/>
</dbReference>
<dbReference type="RefSeq" id="YP_009726423.1">
    <property type="nucleotide sequence ID" value="NC_045858.1"/>
</dbReference>
<dbReference type="EMBL" id="MG813489">
    <property type="protein sequence ID" value="QHW07514.1"/>
    <property type="molecule type" value="Genomic_DNA"/>
</dbReference>
<evidence type="ECO:0000256" key="2">
    <source>
        <dbReference type="ARBA" id="ARBA00008472"/>
    </source>
</evidence>
<name>A0A6C0NA55_9HEMI</name>
<protein>
    <recommendedName>
        <fullName evidence="3 9">NADH-ubiquinone oxidoreductase chain 3</fullName>
        <ecNumber evidence="9">7.1.1.2</ecNumber>
    </recommendedName>
</protein>
<keyword evidence="6 9" id="KW-1133">Transmembrane helix</keyword>
<keyword evidence="9" id="KW-0249">Electron transport</keyword>
<comment type="subcellular location">
    <subcellularLocation>
        <location evidence="1">Membrane</location>
    </subcellularLocation>
    <subcellularLocation>
        <location evidence="9">Mitochondrion membrane</location>
        <topology evidence="9">Multi-pass membrane protein</topology>
    </subcellularLocation>
</comment>
<feature type="transmembrane region" description="Helical" evidence="9">
    <location>
        <begin position="85"/>
        <end position="105"/>
    </location>
</feature>
<dbReference type="AlphaFoldDB" id="A0A6C0NA55"/>
<keyword evidence="9" id="KW-1278">Translocase</keyword>
<accession>A0A6C0NA55</accession>
<evidence type="ECO:0000256" key="1">
    <source>
        <dbReference type="ARBA" id="ARBA00004370"/>
    </source>
</evidence>
<gene>
    <name evidence="10" type="primary">ND3</name>
</gene>
<evidence type="ECO:0000256" key="9">
    <source>
        <dbReference type="RuleBase" id="RU003640"/>
    </source>
</evidence>
<evidence type="ECO:0000256" key="3">
    <source>
        <dbReference type="ARBA" id="ARBA00021007"/>
    </source>
</evidence>
<dbReference type="InterPro" id="IPR000440">
    <property type="entry name" value="NADH_UbQ/plastoQ_OxRdtase_su3"/>
</dbReference>
<comment type="function">
    <text evidence="9">Core subunit of the mitochondrial membrane respiratory chain NADH dehydrogenase (Complex I) which catalyzes electron transfer from NADH through the respiratory chain, using ubiquinone as an electron acceptor. Essential for the catalytic activity of complex I.</text>
</comment>
<dbReference type="GeneID" id="43961684"/>
<dbReference type="Gene3D" id="1.20.58.1610">
    <property type="entry name" value="NADH:ubiquinone/plastoquinone oxidoreductase, chain 3"/>
    <property type="match status" value="1"/>
</dbReference>
<keyword evidence="5 9" id="KW-0812">Transmembrane</keyword>
<dbReference type="CTD" id="4537"/>
<evidence type="ECO:0000256" key="6">
    <source>
        <dbReference type="ARBA" id="ARBA00022989"/>
    </source>
</evidence>
<evidence type="ECO:0000256" key="8">
    <source>
        <dbReference type="ARBA" id="ARBA00049551"/>
    </source>
</evidence>
<feature type="transmembrane region" description="Helical" evidence="9">
    <location>
        <begin position="6"/>
        <end position="26"/>
    </location>
</feature>
<evidence type="ECO:0000313" key="10">
    <source>
        <dbReference type="EMBL" id="QHW07514.1"/>
    </source>
</evidence>
<proteinExistence type="inferred from homology"/>
<dbReference type="Pfam" id="PF00507">
    <property type="entry name" value="Oxidored_q4"/>
    <property type="match status" value="1"/>
</dbReference>
<evidence type="ECO:0000256" key="5">
    <source>
        <dbReference type="ARBA" id="ARBA00022692"/>
    </source>
</evidence>
<keyword evidence="9" id="KW-0830">Ubiquinone</keyword>
<dbReference type="EC" id="7.1.1.2" evidence="9"/>
<keyword evidence="9" id="KW-0679">Respiratory chain</keyword>
<geneLocation type="mitochondrion" evidence="10"/>
<evidence type="ECO:0000256" key="7">
    <source>
        <dbReference type="ARBA" id="ARBA00023136"/>
    </source>
</evidence>
<reference evidence="10" key="1">
    <citation type="submission" date="2018-01" db="EMBL/GenBank/DDBJ databases">
        <authorList>
            <person name="Dai R.H."/>
            <person name="Wang J.J."/>
        </authorList>
    </citation>
    <scope>NUCLEOTIDE SEQUENCE</scope>
</reference>